<evidence type="ECO:0000256" key="1">
    <source>
        <dbReference type="SAM" id="MobiDB-lite"/>
    </source>
</evidence>
<organism evidence="2">
    <name type="scientific">uncultured Thermomicrobiales bacterium</name>
    <dbReference type="NCBI Taxonomy" id="1645740"/>
    <lineage>
        <taxon>Bacteria</taxon>
        <taxon>Pseudomonadati</taxon>
        <taxon>Thermomicrobiota</taxon>
        <taxon>Thermomicrobia</taxon>
        <taxon>Thermomicrobiales</taxon>
        <taxon>environmental samples</taxon>
    </lineage>
</organism>
<evidence type="ECO:0000313" key="2">
    <source>
        <dbReference type="EMBL" id="CAA9534692.1"/>
    </source>
</evidence>
<reference evidence="2" key="1">
    <citation type="submission" date="2020-02" db="EMBL/GenBank/DDBJ databases">
        <authorList>
            <person name="Meier V. D."/>
        </authorList>
    </citation>
    <scope>NUCLEOTIDE SEQUENCE</scope>
    <source>
        <strain evidence="2">AVDCRST_MAG49</strain>
    </source>
</reference>
<dbReference type="AlphaFoldDB" id="A0A6J4TY16"/>
<feature type="non-terminal residue" evidence="2">
    <location>
        <position position="129"/>
    </location>
</feature>
<name>A0A6J4TY16_9BACT</name>
<protein>
    <submittedName>
        <fullName evidence="2">Uncharacterized protein</fullName>
    </submittedName>
</protein>
<proteinExistence type="predicted"/>
<accession>A0A6J4TY16</accession>
<sequence length="129" mass="13665">WSRTAGGPGRDERLGAARRRRRRSPRGPARCRQMHSGRPARGATNRTAAPAGRSGWARRAVLRRDRAPATPNPAGTPRGAPKPVVPSGVGGARRGAAVASREPGAGSREPDDGTRPPFAARCARRDLRP</sequence>
<feature type="region of interest" description="Disordered" evidence="1">
    <location>
        <begin position="1"/>
        <end position="129"/>
    </location>
</feature>
<feature type="compositionally biased region" description="Basic residues" evidence="1">
    <location>
        <begin position="16"/>
        <end position="25"/>
    </location>
</feature>
<dbReference type="EMBL" id="CADCWG010000013">
    <property type="protein sequence ID" value="CAA9534692.1"/>
    <property type="molecule type" value="Genomic_DNA"/>
</dbReference>
<gene>
    <name evidence="2" type="ORF">AVDCRST_MAG49-175</name>
</gene>
<feature type="non-terminal residue" evidence="2">
    <location>
        <position position="1"/>
    </location>
</feature>